<feature type="compositionally biased region" description="Basic and acidic residues" evidence="1">
    <location>
        <begin position="25"/>
        <end position="55"/>
    </location>
</feature>
<feature type="compositionally biased region" description="Basic and acidic residues" evidence="1">
    <location>
        <begin position="67"/>
        <end position="92"/>
    </location>
</feature>
<accession>A0AAV7NKY7</accession>
<name>A0AAV7NKY7_PLEWA</name>
<feature type="compositionally biased region" description="Basic and acidic residues" evidence="1">
    <location>
        <begin position="159"/>
        <end position="205"/>
    </location>
</feature>
<protein>
    <submittedName>
        <fullName evidence="2">Uncharacterized protein</fullName>
    </submittedName>
</protein>
<feature type="region of interest" description="Disordered" evidence="1">
    <location>
        <begin position="145"/>
        <end position="205"/>
    </location>
</feature>
<dbReference type="Proteomes" id="UP001066276">
    <property type="component" value="Chromosome 8"/>
</dbReference>
<organism evidence="2 3">
    <name type="scientific">Pleurodeles waltl</name>
    <name type="common">Iberian ribbed newt</name>
    <dbReference type="NCBI Taxonomy" id="8319"/>
    <lineage>
        <taxon>Eukaryota</taxon>
        <taxon>Metazoa</taxon>
        <taxon>Chordata</taxon>
        <taxon>Craniata</taxon>
        <taxon>Vertebrata</taxon>
        <taxon>Euteleostomi</taxon>
        <taxon>Amphibia</taxon>
        <taxon>Batrachia</taxon>
        <taxon>Caudata</taxon>
        <taxon>Salamandroidea</taxon>
        <taxon>Salamandridae</taxon>
        <taxon>Pleurodelinae</taxon>
        <taxon>Pleurodeles</taxon>
    </lineage>
</organism>
<sequence length="205" mass="22559">MSNDLTWSDGFQVKEEGLGHGGRGKPADGQRERQGEKELEDARTWTEDPRKVKDEEEREDIGGKQLGSKEDPKVDTEVEKNNEGEKKEEGSRGPRGGNLVLGEGADGEPARKEDTAKGPCHVPGGEWLHKVAMTTLDAITNKCPGGTLMSNDPTWSDGFRVKEEGLGHGGREKQADGQRERQGVKELEDAITRTEDPRKAKDEEE</sequence>
<dbReference type="AlphaFoldDB" id="A0AAV7NKY7"/>
<evidence type="ECO:0000313" key="2">
    <source>
        <dbReference type="EMBL" id="KAJ1116626.1"/>
    </source>
</evidence>
<evidence type="ECO:0000256" key="1">
    <source>
        <dbReference type="SAM" id="MobiDB-lite"/>
    </source>
</evidence>
<comment type="caution">
    <text evidence="2">The sequence shown here is derived from an EMBL/GenBank/DDBJ whole genome shotgun (WGS) entry which is preliminary data.</text>
</comment>
<dbReference type="EMBL" id="JANPWB010000012">
    <property type="protein sequence ID" value="KAJ1116626.1"/>
    <property type="molecule type" value="Genomic_DNA"/>
</dbReference>
<keyword evidence="3" id="KW-1185">Reference proteome</keyword>
<proteinExistence type="predicted"/>
<feature type="region of interest" description="Disordered" evidence="1">
    <location>
        <begin position="1"/>
        <end position="124"/>
    </location>
</feature>
<evidence type="ECO:0000313" key="3">
    <source>
        <dbReference type="Proteomes" id="UP001066276"/>
    </source>
</evidence>
<reference evidence="2" key="1">
    <citation type="journal article" date="2022" name="bioRxiv">
        <title>Sequencing and chromosome-scale assembly of the giantPleurodeles waltlgenome.</title>
        <authorList>
            <person name="Brown T."/>
            <person name="Elewa A."/>
            <person name="Iarovenko S."/>
            <person name="Subramanian E."/>
            <person name="Araus A.J."/>
            <person name="Petzold A."/>
            <person name="Susuki M."/>
            <person name="Suzuki K.-i.T."/>
            <person name="Hayashi T."/>
            <person name="Toyoda A."/>
            <person name="Oliveira C."/>
            <person name="Osipova E."/>
            <person name="Leigh N.D."/>
            <person name="Simon A."/>
            <person name="Yun M.H."/>
        </authorList>
    </citation>
    <scope>NUCLEOTIDE SEQUENCE</scope>
    <source>
        <strain evidence="2">20211129_DDA</strain>
        <tissue evidence="2">Liver</tissue>
    </source>
</reference>
<gene>
    <name evidence="2" type="ORF">NDU88_004832</name>
</gene>